<dbReference type="Proteomes" id="UP000265566">
    <property type="component" value="Chromosome 6"/>
</dbReference>
<reference evidence="7" key="4">
    <citation type="journal article" date="2018" name="Nat. Plants">
        <title>Whole-genome landscape of Medicago truncatula symbiotic genes.</title>
        <authorList>
            <person name="Pecrix Y."/>
            <person name="Gamas P."/>
            <person name="Carrere S."/>
        </authorList>
    </citation>
    <scope>NUCLEOTIDE SEQUENCE</scope>
    <source>
        <tissue evidence="7">Leaves</tissue>
    </source>
</reference>
<dbReference type="SMART" id="SM00255">
    <property type="entry name" value="TIR"/>
    <property type="match status" value="1"/>
</dbReference>
<dbReference type="HOGENOM" id="CLU_001561_1_1_1"/>
<dbReference type="Pfam" id="PF00931">
    <property type="entry name" value="NB-ARC"/>
    <property type="match status" value="1"/>
</dbReference>
<dbReference type="Gene3D" id="3.40.50.300">
    <property type="entry name" value="P-loop containing nucleotide triphosphate hydrolases"/>
    <property type="match status" value="1"/>
</dbReference>
<dbReference type="InterPro" id="IPR002182">
    <property type="entry name" value="NB-ARC"/>
</dbReference>
<dbReference type="InterPro" id="IPR003593">
    <property type="entry name" value="AAA+_ATPase"/>
</dbReference>
<reference evidence="6 9" key="2">
    <citation type="journal article" date="2014" name="BMC Genomics">
        <title>An improved genome release (version Mt4.0) for the model legume Medicago truncatula.</title>
        <authorList>
            <person name="Tang H."/>
            <person name="Krishnakumar V."/>
            <person name="Bidwell S."/>
            <person name="Rosen B."/>
            <person name="Chan A."/>
            <person name="Zhou S."/>
            <person name="Gentzbittel L."/>
            <person name="Childs K.L."/>
            <person name="Yandell M."/>
            <person name="Gundlach H."/>
            <person name="Mayer K.F."/>
            <person name="Schwartz D.C."/>
            <person name="Town C.D."/>
        </authorList>
    </citation>
    <scope>GENOME REANNOTATION</scope>
    <source>
        <strain evidence="6">A17</strain>
        <strain evidence="8 9">cv. Jemalong A17</strain>
    </source>
</reference>
<name>A0A072U7H6_MEDTR</name>
<dbReference type="Pfam" id="PF01582">
    <property type="entry name" value="TIR"/>
    <property type="match status" value="1"/>
</dbReference>
<dbReference type="GO" id="GO:0007165">
    <property type="term" value="P:signal transduction"/>
    <property type="evidence" value="ECO:0007669"/>
    <property type="project" value="InterPro"/>
</dbReference>
<gene>
    <name evidence="8" type="primary">25495363</name>
    <name evidence="6" type="ordered locus">MTR_6g015405</name>
    <name evidence="7" type="ORF">MtrunA17_Chr6g0454821</name>
</gene>
<keyword evidence="4" id="KW-0520">NAD</keyword>
<evidence type="ECO:0000313" key="6">
    <source>
        <dbReference type="EMBL" id="KEH25073.1"/>
    </source>
</evidence>
<evidence type="ECO:0000313" key="9">
    <source>
        <dbReference type="Proteomes" id="UP000002051"/>
    </source>
</evidence>
<dbReference type="GO" id="GO:0003677">
    <property type="term" value="F:DNA binding"/>
    <property type="evidence" value="ECO:0007669"/>
    <property type="project" value="UniProtKB-KW"/>
</dbReference>
<dbReference type="InterPro" id="IPR036390">
    <property type="entry name" value="WH_DNA-bd_sf"/>
</dbReference>
<dbReference type="EMBL" id="PSQE01000006">
    <property type="protein sequence ID" value="RHN50195.1"/>
    <property type="molecule type" value="Genomic_DNA"/>
</dbReference>
<dbReference type="PANTHER" id="PTHR11017:SF271">
    <property type="entry name" value="DISEASE RESISTANCE PROTEIN (TIR-NBS-LRR CLASS) FAMILY"/>
    <property type="match status" value="1"/>
</dbReference>
<dbReference type="PRINTS" id="PR00364">
    <property type="entry name" value="DISEASERSIST"/>
</dbReference>
<proteinExistence type="predicted"/>
<dbReference type="GO" id="GO:0006952">
    <property type="term" value="P:defense response"/>
    <property type="evidence" value="ECO:0007669"/>
    <property type="project" value="UniProtKB-KW"/>
</dbReference>
<dbReference type="InterPro" id="IPR044974">
    <property type="entry name" value="Disease_R_plants"/>
</dbReference>
<dbReference type="InterPro" id="IPR058192">
    <property type="entry name" value="WHD_ROQ1-like"/>
</dbReference>
<dbReference type="Gramene" id="rna34458">
    <property type="protein sequence ID" value="RHN50195.1"/>
    <property type="gene ID" value="gene34458"/>
</dbReference>
<evidence type="ECO:0000313" key="8">
    <source>
        <dbReference type="EnsemblPlants" id="KEH25073"/>
    </source>
</evidence>
<evidence type="ECO:0000256" key="1">
    <source>
        <dbReference type="ARBA" id="ARBA00022614"/>
    </source>
</evidence>
<dbReference type="SMART" id="SM00382">
    <property type="entry name" value="AAA"/>
    <property type="match status" value="1"/>
</dbReference>
<keyword evidence="7" id="KW-0238">DNA-binding</keyword>
<reference evidence="6 9" key="1">
    <citation type="journal article" date="2011" name="Nature">
        <title>The Medicago genome provides insight into the evolution of rhizobial symbioses.</title>
        <authorList>
            <person name="Young N.D."/>
            <person name="Debelle F."/>
            <person name="Oldroyd G.E."/>
            <person name="Geurts R."/>
            <person name="Cannon S.B."/>
            <person name="Udvardi M.K."/>
            <person name="Benedito V.A."/>
            <person name="Mayer K.F."/>
            <person name="Gouzy J."/>
            <person name="Schoof H."/>
            <person name="Van de Peer Y."/>
            <person name="Proost S."/>
            <person name="Cook D.R."/>
            <person name="Meyers B.C."/>
            <person name="Spannagl M."/>
            <person name="Cheung F."/>
            <person name="De Mita S."/>
            <person name="Krishnakumar V."/>
            <person name="Gundlach H."/>
            <person name="Zhou S."/>
            <person name="Mudge J."/>
            <person name="Bharti A.K."/>
            <person name="Murray J.D."/>
            <person name="Naoumkina M.A."/>
            <person name="Rosen B."/>
            <person name="Silverstein K.A."/>
            <person name="Tang H."/>
            <person name="Rombauts S."/>
            <person name="Zhao P.X."/>
            <person name="Zhou P."/>
            <person name="Barbe V."/>
            <person name="Bardou P."/>
            <person name="Bechner M."/>
            <person name="Bellec A."/>
            <person name="Berger A."/>
            <person name="Berges H."/>
            <person name="Bidwell S."/>
            <person name="Bisseling T."/>
            <person name="Choisne N."/>
            <person name="Couloux A."/>
            <person name="Denny R."/>
            <person name="Deshpande S."/>
            <person name="Dai X."/>
            <person name="Doyle J.J."/>
            <person name="Dudez A.M."/>
            <person name="Farmer A.D."/>
            <person name="Fouteau S."/>
            <person name="Franken C."/>
            <person name="Gibelin C."/>
            <person name="Gish J."/>
            <person name="Goldstein S."/>
            <person name="Gonzalez A.J."/>
            <person name="Green P.J."/>
            <person name="Hallab A."/>
            <person name="Hartog M."/>
            <person name="Hua A."/>
            <person name="Humphray S.J."/>
            <person name="Jeong D.H."/>
            <person name="Jing Y."/>
            <person name="Jocker A."/>
            <person name="Kenton S.M."/>
            <person name="Kim D.J."/>
            <person name="Klee K."/>
            <person name="Lai H."/>
            <person name="Lang C."/>
            <person name="Lin S."/>
            <person name="Macmil S.L."/>
            <person name="Magdelenat G."/>
            <person name="Matthews L."/>
            <person name="McCorrison J."/>
            <person name="Monaghan E.L."/>
            <person name="Mun J.H."/>
            <person name="Najar F.Z."/>
            <person name="Nicholson C."/>
            <person name="Noirot C."/>
            <person name="O'Bleness M."/>
            <person name="Paule C.R."/>
            <person name="Poulain J."/>
            <person name="Prion F."/>
            <person name="Qin B."/>
            <person name="Qu C."/>
            <person name="Retzel E.F."/>
            <person name="Riddle C."/>
            <person name="Sallet E."/>
            <person name="Samain S."/>
            <person name="Samson N."/>
            <person name="Sanders I."/>
            <person name="Saurat O."/>
            <person name="Scarpelli C."/>
            <person name="Schiex T."/>
            <person name="Segurens B."/>
            <person name="Severin A.J."/>
            <person name="Sherrier D.J."/>
            <person name="Shi R."/>
            <person name="Sims S."/>
            <person name="Singer S.R."/>
            <person name="Sinharoy S."/>
            <person name="Sterck L."/>
            <person name="Viollet A."/>
            <person name="Wang B.B."/>
            <person name="Wang K."/>
            <person name="Wang M."/>
            <person name="Wang X."/>
            <person name="Warfsmann J."/>
            <person name="Weissenbach J."/>
            <person name="White D.D."/>
            <person name="White J.D."/>
            <person name="Wiley G.B."/>
            <person name="Wincker P."/>
            <person name="Xing Y."/>
            <person name="Yang L."/>
            <person name="Yao Z."/>
            <person name="Ying F."/>
            <person name="Zhai J."/>
            <person name="Zhou L."/>
            <person name="Zuber A."/>
            <person name="Denarie J."/>
            <person name="Dixon R.A."/>
            <person name="May G.D."/>
            <person name="Schwartz D.C."/>
            <person name="Rogers J."/>
            <person name="Quetier F."/>
            <person name="Town C.D."/>
            <person name="Roe B.A."/>
        </authorList>
    </citation>
    <scope>NUCLEOTIDE SEQUENCE [LARGE SCALE GENOMIC DNA]</scope>
    <source>
        <strain evidence="6">A17</strain>
        <strain evidence="8 9">cv. Jemalong A17</strain>
    </source>
</reference>
<keyword evidence="2" id="KW-0677">Repeat</keyword>
<keyword evidence="1" id="KW-0433">Leucine-rich repeat</keyword>
<dbReference type="KEGG" id="mtr:25495363"/>
<keyword evidence="9" id="KW-1185">Reference proteome</keyword>
<dbReference type="InterPro" id="IPR032675">
    <property type="entry name" value="LRR_dom_sf"/>
</dbReference>
<evidence type="ECO:0000313" key="7">
    <source>
        <dbReference type="EMBL" id="RHN50195.1"/>
    </source>
</evidence>
<dbReference type="InterPro" id="IPR035897">
    <property type="entry name" value="Toll_tir_struct_dom_sf"/>
</dbReference>
<dbReference type="InterPro" id="IPR000157">
    <property type="entry name" value="TIR_dom"/>
</dbReference>
<sequence length="1138" mass="129218">MHPYMSSYSEARSKWRKVSIVTRAVFNFKSLLYGRNESRIHDVFLSFRGEDTRSSFTSHLYASLRNSGIKVFREDDSLQRGDHISTSLLRAIEQSRMSIIIFSTNYAESRWCLDELVKIMECNRTIGQIVLPVFLDVDPSEVRHQTSEFGKAFQILLNRRIEKEEPELIEFNLEMKWRTALRQAAGLAGFVVLNLRNESDVIEDIVENVTRKLDKADLFIANNPVGVESRVQDMIQLLDQDIQLSNDVLLLGMWGMGGVGKTTIAKAIYNKIGRNFEGRSFLANIREVWDETAGKLNLQEQLLFDICKVTAKVPSIESGKTILKDRLSQKRVLILLDDVTTLDQLNALCGSRKWFGSGSRIIITTRDRHILRGNRVNKVFKMKHMDESESIKLFSWHAFKQAGPTKDFAAISRKVVEYSGGLPLALEVLGSYLFDREVTEWKSVLDKLKRIPNNQVQEKLRISYDALNDDTEKEIFLDIACFFIGMDRNDVTLILNGCGLFAEIGISILVERSLVIVDKKNKLGMHDLLRDMGREIVRGKSPEELEERCRLWFQEDALQVLSEQTGTKTIKGLALKLPRSNEKCFSTKAFKKMKRLRLLQLAGVNLDGDFEYLSRNLIWLSWNGCCLPHIPENFYRENLVSIELENSNVKLLWKVAQRMEKLKILNLSHSHCLMHTPDFSYMPNLEKLVLKDCPILSEVSPTIGKLSEILLIDLEDCVSLRNLPRSIYKLKSLKTLILSGCIMIDKLEEDIEQMESLTTLLAHKTAIKRIPFSVVRSKSIGYISLCGYEGFSRDVFPSIILSWMSPTNNLPSLFQTSTIMPSLVPLDVPHSSSHELSSISKYLPSLRSLWVECSSEHQLSNDATIILDALYATLSKDVESTSATSQISNMITSALTQHCDQLHVPCSELSMKSVLIQMGMNCQVTNNLKENMLQKMDGNGFGEDSSVTYNCEGSSVTFEVPQMKGRMLKTIMICIVYSSTPDNIASDGLTNLLVKNYTKSTIQLYKREALISFEDEEGQRVVSSIEPGNKVDFVVVFENGFVVKRTTVYLIYDEPIAEKGEECHAQDKNVIVSSGDENECFLGEISSHAQHKNESIVCSGEENECFVRKVSPQVVPVDDLTQQKKKNLQRKWKTIKQC</sequence>
<dbReference type="InterPro" id="IPR042197">
    <property type="entry name" value="Apaf_helical"/>
</dbReference>
<evidence type="ECO:0000256" key="2">
    <source>
        <dbReference type="ARBA" id="ARBA00022737"/>
    </source>
</evidence>
<dbReference type="AlphaFoldDB" id="A0A072U7H6"/>
<keyword evidence="3" id="KW-0611">Plant defense</keyword>
<dbReference type="Gene3D" id="3.80.10.10">
    <property type="entry name" value="Ribonuclease Inhibitor"/>
    <property type="match status" value="1"/>
</dbReference>
<dbReference type="Pfam" id="PF23282">
    <property type="entry name" value="WHD_ROQ1"/>
    <property type="match status" value="1"/>
</dbReference>
<evidence type="ECO:0000256" key="4">
    <source>
        <dbReference type="ARBA" id="ARBA00023027"/>
    </source>
</evidence>
<dbReference type="SUPFAM" id="SSF46785">
    <property type="entry name" value="Winged helix' DNA-binding domain"/>
    <property type="match status" value="1"/>
</dbReference>
<dbReference type="Gene3D" id="1.10.8.430">
    <property type="entry name" value="Helical domain of apoptotic protease-activating factors"/>
    <property type="match status" value="1"/>
</dbReference>
<organism evidence="6 9">
    <name type="scientific">Medicago truncatula</name>
    <name type="common">Barrel medic</name>
    <name type="synonym">Medicago tribuloides</name>
    <dbReference type="NCBI Taxonomy" id="3880"/>
    <lineage>
        <taxon>Eukaryota</taxon>
        <taxon>Viridiplantae</taxon>
        <taxon>Streptophyta</taxon>
        <taxon>Embryophyta</taxon>
        <taxon>Tracheophyta</taxon>
        <taxon>Spermatophyta</taxon>
        <taxon>Magnoliopsida</taxon>
        <taxon>eudicotyledons</taxon>
        <taxon>Gunneridae</taxon>
        <taxon>Pentapetalae</taxon>
        <taxon>rosids</taxon>
        <taxon>fabids</taxon>
        <taxon>Fabales</taxon>
        <taxon>Fabaceae</taxon>
        <taxon>Papilionoideae</taxon>
        <taxon>50 kb inversion clade</taxon>
        <taxon>NPAAA clade</taxon>
        <taxon>Hologalegina</taxon>
        <taxon>IRL clade</taxon>
        <taxon>Trifolieae</taxon>
        <taxon>Medicago</taxon>
    </lineage>
</organism>
<evidence type="ECO:0000256" key="3">
    <source>
        <dbReference type="ARBA" id="ARBA00022821"/>
    </source>
</evidence>
<dbReference type="InterPro" id="IPR027417">
    <property type="entry name" value="P-loop_NTPase"/>
</dbReference>
<dbReference type="SUPFAM" id="SSF52058">
    <property type="entry name" value="L domain-like"/>
    <property type="match status" value="1"/>
</dbReference>
<accession>A0A072U7H6</accession>
<dbReference type="SUPFAM" id="SSF52200">
    <property type="entry name" value="Toll/Interleukin receptor TIR domain"/>
    <property type="match status" value="1"/>
</dbReference>
<protein>
    <submittedName>
        <fullName evidence="6">Disease resistance protein (TIR-NBS-LRR class)</fullName>
    </submittedName>
    <submittedName>
        <fullName evidence="7">Putative TIR domain, winged helix-turn-helix DNA-binding domain-containing protein</fullName>
    </submittedName>
</protein>
<dbReference type="SUPFAM" id="SSF52540">
    <property type="entry name" value="P-loop containing nucleoside triphosphate hydrolases"/>
    <property type="match status" value="1"/>
</dbReference>
<dbReference type="EMBL" id="CM001222">
    <property type="protein sequence ID" value="KEH25073.1"/>
    <property type="molecule type" value="Genomic_DNA"/>
</dbReference>
<dbReference type="PROSITE" id="PS50104">
    <property type="entry name" value="TIR"/>
    <property type="match status" value="1"/>
</dbReference>
<dbReference type="OrthoDB" id="1901675at2759"/>
<dbReference type="FunFam" id="3.40.50.10140:FF:000007">
    <property type="entry name" value="Disease resistance protein (TIR-NBS-LRR class)"/>
    <property type="match status" value="1"/>
</dbReference>
<dbReference type="PANTHER" id="PTHR11017">
    <property type="entry name" value="LEUCINE-RICH REPEAT-CONTAINING PROTEIN"/>
    <property type="match status" value="1"/>
</dbReference>
<dbReference type="EnsemblPlants" id="KEH25073">
    <property type="protein sequence ID" value="KEH25073"/>
    <property type="gene ID" value="MTR_6g015405"/>
</dbReference>
<feature type="domain" description="TIR" evidence="5">
    <location>
        <begin position="39"/>
        <end position="213"/>
    </location>
</feature>
<dbReference type="Proteomes" id="UP000002051">
    <property type="component" value="Chromosome 6"/>
</dbReference>
<evidence type="ECO:0000259" key="5">
    <source>
        <dbReference type="PROSITE" id="PS50104"/>
    </source>
</evidence>
<reference evidence="8" key="3">
    <citation type="submission" date="2015-04" db="UniProtKB">
        <authorList>
            <consortium name="EnsemblPlants"/>
        </authorList>
    </citation>
    <scope>IDENTIFICATION</scope>
    <source>
        <strain evidence="8">cv. Jemalong A17</strain>
    </source>
</reference>
<dbReference type="Gene3D" id="3.40.50.10140">
    <property type="entry name" value="Toll/interleukin-1 receptor homology (TIR) domain"/>
    <property type="match status" value="1"/>
</dbReference>
<dbReference type="GO" id="GO:0043531">
    <property type="term" value="F:ADP binding"/>
    <property type="evidence" value="ECO:0007669"/>
    <property type="project" value="InterPro"/>
</dbReference>